<dbReference type="RefSeq" id="WP_120797729.1">
    <property type="nucleotide sequence ID" value="NZ_RBXL01000001.1"/>
</dbReference>
<protein>
    <submittedName>
        <fullName evidence="1">Polyketide cyclase/dehydrase/lipid transport protein</fullName>
    </submittedName>
</protein>
<dbReference type="SUPFAM" id="SSF55961">
    <property type="entry name" value="Bet v1-like"/>
    <property type="match status" value="1"/>
</dbReference>
<dbReference type="Proteomes" id="UP000274556">
    <property type="component" value="Unassembled WGS sequence"/>
</dbReference>
<sequence length="123" mass="14059">MQQVDRIIEAPAGVAWRILIDTREWPRWGPSVRAVEASEPLIGPGMRGRIQTPVGLWLPFEITRWEPEHVWAWRVGGVDATGHRVDPLGPGRCRVTFEIPRWAPFYRLVCDAALRRIEERAAA</sequence>
<reference evidence="1 2" key="1">
    <citation type="submission" date="2018-10" db="EMBL/GenBank/DDBJ databases">
        <title>Genomic Encyclopedia of Archaeal and Bacterial Type Strains, Phase II (KMG-II): from individual species to whole genera.</title>
        <authorList>
            <person name="Goeker M."/>
        </authorList>
    </citation>
    <scope>NUCLEOTIDE SEQUENCE [LARGE SCALE GENOMIC DNA]</scope>
    <source>
        <strain evidence="1 2">DSM 235</strain>
    </source>
</reference>
<proteinExistence type="predicted"/>
<dbReference type="AlphaFoldDB" id="A0A495VCB7"/>
<gene>
    <name evidence="1" type="ORF">BDD21_2914</name>
</gene>
<comment type="caution">
    <text evidence="1">The sequence shown here is derived from an EMBL/GenBank/DDBJ whole genome shotgun (WGS) entry which is preliminary data.</text>
</comment>
<name>A0A495VCB7_9GAMM</name>
<dbReference type="InterPro" id="IPR023393">
    <property type="entry name" value="START-like_dom_sf"/>
</dbReference>
<accession>A0A495VCB7</accession>
<dbReference type="OrthoDB" id="191189at2"/>
<evidence type="ECO:0000313" key="2">
    <source>
        <dbReference type="Proteomes" id="UP000274556"/>
    </source>
</evidence>
<keyword evidence="2" id="KW-1185">Reference proteome</keyword>
<dbReference type="InterPro" id="IPR019587">
    <property type="entry name" value="Polyketide_cyclase/dehydratase"/>
</dbReference>
<dbReference type="EMBL" id="RBXL01000001">
    <property type="protein sequence ID" value="RKT45458.1"/>
    <property type="molecule type" value="Genomic_DNA"/>
</dbReference>
<dbReference type="Pfam" id="PF10604">
    <property type="entry name" value="Polyketide_cyc2"/>
    <property type="match status" value="1"/>
</dbReference>
<evidence type="ECO:0000313" key="1">
    <source>
        <dbReference type="EMBL" id="RKT45458.1"/>
    </source>
</evidence>
<organism evidence="1 2">
    <name type="scientific">Thiocapsa rosea</name>
    <dbReference type="NCBI Taxonomy" id="69360"/>
    <lineage>
        <taxon>Bacteria</taxon>
        <taxon>Pseudomonadati</taxon>
        <taxon>Pseudomonadota</taxon>
        <taxon>Gammaproteobacteria</taxon>
        <taxon>Chromatiales</taxon>
        <taxon>Chromatiaceae</taxon>
        <taxon>Thiocapsa</taxon>
    </lineage>
</organism>
<dbReference type="Gene3D" id="3.30.530.20">
    <property type="match status" value="1"/>
</dbReference>